<feature type="domain" description="Leucine-binding protein" evidence="3">
    <location>
        <begin position="32"/>
        <end position="372"/>
    </location>
</feature>
<evidence type="ECO:0000313" key="4">
    <source>
        <dbReference type="EMBL" id="PKG28340.1"/>
    </source>
</evidence>
<dbReference type="InterPro" id="IPR028082">
    <property type="entry name" value="Peripla_BP_I"/>
</dbReference>
<dbReference type="CDD" id="cd06340">
    <property type="entry name" value="PBP1_ABC_ligand_binding-like"/>
    <property type="match status" value="1"/>
</dbReference>
<dbReference type="InterPro" id="IPR028081">
    <property type="entry name" value="Leu-bd"/>
</dbReference>
<comment type="similarity">
    <text evidence="1">Belongs to the leucine-binding protein family.</text>
</comment>
<dbReference type="Gene3D" id="3.40.50.2300">
    <property type="match status" value="2"/>
</dbReference>
<evidence type="ECO:0000259" key="3">
    <source>
        <dbReference type="Pfam" id="PF13458"/>
    </source>
</evidence>
<sequence>MELKKIVFFMLATLLILTGCTGKAQSGEENIVKIGALHPLSGGLANEGQEMRDAARLAVKEVNEAGGIKSLGGAKVELIEADHEGAPEKGMSEIQRLDREKVVGVIGAYSSGVTLPATQEAERAGIPFVVDIATVEEVTERGFKYTFRVQPPASMMAENFLEYFDVLNEMSETPLETVVLVHEDSVFGTSIASLIEKGASDHQIDVLDNIPHAATAADISSTINKINRLKPDAVIATTYLRDGTLLVNGLNQSNFQPKVIIGVANGAFSNTAFINDETDINQHIMDVNYSINPQSELALEVSQKYEDQFNKHMGPNAAYSYTATKVLIDAVERAGSTDRAKIQEALSETNLTEHILPQDTIVFDESGQNANAQAVLNQIINGETKVIYPDEYKNADPVLPTK</sequence>
<name>A0A2N0ZFP7_9BACI</name>
<accession>A0A2N0ZFP7</accession>
<proteinExistence type="inferred from homology"/>
<dbReference type="SUPFAM" id="SSF53822">
    <property type="entry name" value="Periplasmic binding protein-like I"/>
    <property type="match status" value="1"/>
</dbReference>
<dbReference type="PROSITE" id="PS51257">
    <property type="entry name" value="PROKAR_LIPOPROTEIN"/>
    <property type="match status" value="1"/>
</dbReference>
<gene>
    <name evidence="4" type="ORF">CWS20_14115</name>
</gene>
<evidence type="ECO:0000256" key="1">
    <source>
        <dbReference type="ARBA" id="ARBA00010062"/>
    </source>
</evidence>
<keyword evidence="5" id="KW-1185">Reference proteome</keyword>
<dbReference type="InterPro" id="IPR051010">
    <property type="entry name" value="BCAA_transport"/>
</dbReference>
<organism evidence="4 5">
    <name type="scientific">Cytobacillus horneckiae</name>
    <dbReference type="NCBI Taxonomy" id="549687"/>
    <lineage>
        <taxon>Bacteria</taxon>
        <taxon>Bacillati</taxon>
        <taxon>Bacillota</taxon>
        <taxon>Bacilli</taxon>
        <taxon>Bacillales</taxon>
        <taxon>Bacillaceae</taxon>
        <taxon>Cytobacillus</taxon>
    </lineage>
</organism>
<dbReference type="EMBL" id="PISD01000030">
    <property type="protein sequence ID" value="PKG28340.1"/>
    <property type="molecule type" value="Genomic_DNA"/>
</dbReference>
<comment type="caution">
    <text evidence="4">The sequence shown here is derived from an EMBL/GenBank/DDBJ whole genome shotgun (WGS) entry which is preliminary data.</text>
</comment>
<dbReference type="AlphaFoldDB" id="A0A2N0ZFP7"/>
<keyword evidence="2" id="KW-0732">Signal</keyword>
<dbReference type="Pfam" id="PF13458">
    <property type="entry name" value="Peripla_BP_6"/>
    <property type="match status" value="1"/>
</dbReference>
<evidence type="ECO:0000256" key="2">
    <source>
        <dbReference type="ARBA" id="ARBA00022729"/>
    </source>
</evidence>
<evidence type="ECO:0000313" key="5">
    <source>
        <dbReference type="Proteomes" id="UP000233343"/>
    </source>
</evidence>
<protein>
    <recommendedName>
        <fullName evidence="3">Leucine-binding protein domain-containing protein</fullName>
    </recommendedName>
</protein>
<dbReference type="PANTHER" id="PTHR30483">
    <property type="entry name" value="LEUCINE-SPECIFIC-BINDING PROTEIN"/>
    <property type="match status" value="1"/>
</dbReference>
<reference evidence="4 5" key="1">
    <citation type="journal article" date="2010" name="Int. J. Syst. Evol. Microbiol.">
        <title>Bacillus horneckiae sp. nov., isolated from a spacecraft-assembly clean room.</title>
        <authorList>
            <person name="Vaishampayan P."/>
            <person name="Probst A."/>
            <person name="Krishnamurthi S."/>
            <person name="Ghosh S."/>
            <person name="Osman S."/>
            <person name="McDowall A."/>
            <person name="Ruckmani A."/>
            <person name="Mayilraj S."/>
            <person name="Venkateswaran K."/>
        </authorList>
    </citation>
    <scope>NUCLEOTIDE SEQUENCE [LARGE SCALE GENOMIC DNA]</scope>
    <source>
        <strain evidence="5">1PO1SC</strain>
    </source>
</reference>
<dbReference type="Proteomes" id="UP000233343">
    <property type="component" value="Unassembled WGS sequence"/>
</dbReference>